<dbReference type="RefSeq" id="WP_107830388.1">
    <property type="nucleotide sequence ID" value="NZ_CP160205.1"/>
</dbReference>
<dbReference type="EMBL" id="QAOQ01000007">
    <property type="protein sequence ID" value="PTQ94040.1"/>
    <property type="molecule type" value="Genomic_DNA"/>
</dbReference>
<name>A0A2T5J669_9SPHI</name>
<evidence type="ECO:0000313" key="1">
    <source>
        <dbReference type="EMBL" id="PTQ94040.1"/>
    </source>
</evidence>
<dbReference type="Proteomes" id="UP000244168">
    <property type="component" value="Unassembled WGS sequence"/>
</dbReference>
<sequence length="209" mass="23148">MKHAEEQIPQQLLGGQTDFSYSLSFATTDEAHTRFLKAAERMVDVSNWHLYAGAGSSFFKLTNNLGEEIGGWAEEGLYFYIDLAGTRGPDAGHGLEWVRVERIEADGNQHTNEEFIAMTVRPVPDPRTDDAAVAHFFSDASTNTFIVSRFGFKVSCEQHGRNETANNDGVDLHDKMRNTAIALSARLGLSGVQWQKLVEGVLEGVKVDR</sequence>
<protein>
    <submittedName>
        <fullName evidence="1">Uncharacterized protein</fullName>
    </submittedName>
</protein>
<proteinExistence type="predicted"/>
<evidence type="ECO:0000313" key="2">
    <source>
        <dbReference type="Proteomes" id="UP000244168"/>
    </source>
</evidence>
<accession>A0A2T5J669</accession>
<dbReference type="OrthoDB" id="947646at2"/>
<reference evidence="1 2" key="1">
    <citation type="submission" date="2018-04" db="EMBL/GenBank/DDBJ databases">
        <title>Genomic Encyclopedia of Archaeal and Bacterial Type Strains, Phase II (KMG-II): from individual species to whole genera.</title>
        <authorList>
            <person name="Goeker M."/>
        </authorList>
    </citation>
    <scope>NUCLEOTIDE SEQUENCE [LARGE SCALE GENOMIC DNA]</scope>
    <source>
        <strain evidence="1 2">DSM 26809</strain>
    </source>
</reference>
<comment type="caution">
    <text evidence="1">The sequence shown here is derived from an EMBL/GenBank/DDBJ whole genome shotgun (WGS) entry which is preliminary data.</text>
</comment>
<dbReference type="AlphaFoldDB" id="A0A2T5J669"/>
<keyword evidence="2" id="KW-1185">Reference proteome</keyword>
<organism evidence="1 2">
    <name type="scientific">Mucilaginibacter yixingensis</name>
    <dbReference type="NCBI Taxonomy" id="1295612"/>
    <lineage>
        <taxon>Bacteria</taxon>
        <taxon>Pseudomonadati</taxon>
        <taxon>Bacteroidota</taxon>
        <taxon>Sphingobacteriia</taxon>
        <taxon>Sphingobacteriales</taxon>
        <taxon>Sphingobacteriaceae</taxon>
        <taxon>Mucilaginibacter</taxon>
    </lineage>
</organism>
<gene>
    <name evidence="1" type="ORF">C8P68_107103</name>
</gene>